<evidence type="ECO:0000313" key="16">
    <source>
        <dbReference type="Proteomes" id="UP001597049"/>
    </source>
</evidence>
<comment type="caution">
    <text evidence="15">The sequence shown here is derived from an EMBL/GenBank/DDBJ whole genome shotgun (WGS) entry which is preliminary data.</text>
</comment>
<dbReference type="SUPFAM" id="SSF52025">
    <property type="entry name" value="PA domain"/>
    <property type="match status" value="1"/>
</dbReference>
<dbReference type="Pfam" id="PF18962">
    <property type="entry name" value="Por_Secre_tail"/>
    <property type="match status" value="1"/>
</dbReference>
<dbReference type="EMBL" id="JBHTIV010000005">
    <property type="protein sequence ID" value="MFD0932025.1"/>
    <property type="molecule type" value="Genomic_DNA"/>
</dbReference>
<evidence type="ECO:0000256" key="1">
    <source>
        <dbReference type="ARBA" id="ARBA00001947"/>
    </source>
</evidence>
<dbReference type="InterPro" id="IPR046450">
    <property type="entry name" value="PA_dom_sf"/>
</dbReference>
<gene>
    <name evidence="15" type="ORF">ACFQ0R_05360</name>
</gene>
<keyword evidence="8" id="KW-0378">Hydrolase</keyword>
<feature type="chain" id="PRO_5045260993" evidence="12">
    <location>
        <begin position="21"/>
        <end position="864"/>
    </location>
</feature>
<dbReference type="Gene3D" id="1.10.390.10">
    <property type="entry name" value="Neutral Protease Domain 2"/>
    <property type="match status" value="1"/>
</dbReference>
<dbReference type="CDD" id="cd04818">
    <property type="entry name" value="PA_subtilisin_1"/>
    <property type="match status" value="1"/>
</dbReference>
<evidence type="ECO:0000256" key="9">
    <source>
        <dbReference type="ARBA" id="ARBA00022833"/>
    </source>
</evidence>
<evidence type="ECO:0000256" key="3">
    <source>
        <dbReference type="ARBA" id="ARBA00006006"/>
    </source>
</evidence>
<keyword evidence="6" id="KW-0479">Metal-binding</keyword>
<evidence type="ECO:0000256" key="8">
    <source>
        <dbReference type="ARBA" id="ARBA00022801"/>
    </source>
</evidence>
<dbReference type="PANTHER" id="PTHR33478:SF1">
    <property type="entry name" value="EXTRACELLULAR METALLOPROTEINASE MEP"/>
    <property type="match status" value="1"/>
</dbReference>
<dbReference type="NCBIfam" id="TIGR04183">
    <property type="entry name" value="Por_Secre_tail"/>
    <property type="match status" value="1"/>
</dbReference>
<dbReference type="RefSeq" id="WP_379657347.1">
    <property type="nucleotide sequence ID" value="NZ_JBHTIV010000005.1"/>
</dbReference>
<reference evidence="16" key="1">
    <citation type="journal article" date="2019" name="Int. J. Syst. Evol. Microbiol.">
        <title>The Global Catalogue of Microorganisms (GCM) 10K type strain sequencing project: providing services to taxonomists for standard genome sequencing and annotation.</title>
        <authorList>
            <consortium name="The Broad Institute Genomics Platform"/>
            <consortium name="The Broad Institute Genome Sequencing Center for Infectious Disease"/>
            <person name="Wu L."/>
            <person name="Ma J."/>
        </authorList>
    </citation>
    <scope>NUCLEOTIDE SEQUENCE [LARGE SCALE GENOMIC DNA]</scope>
    <source>
        <strain evidence="16">CCUG 56752</strain>
    </source>
</reference>
<evidence type="ECO:0000256" key="10">
    <source>
        <dbReference type="ARBA" id="ARBA00023049"/>
    </source>
</evidence>
<evidence type="ECO:0000256" key="7">
    <source>
        <dbReference type="ARBA" id="ARBA00022729"/>
    </source>
</evidence>
<dbReference type="NCBIfam" id="NF038113">
    <property type="entry name" value="T9SSA_dep_M36"/>
    <property type="match status" value="1"/>
</dbReference>
<organism evidence="15 16">
    <name type="scientific">Psychroflexus salinarum</name>
    <dbReference type="NCBI Taxonomy" id="546024"/>
    <lineage>
        <taxon>Bacteria</taxon>
        <taxon>Pseudomonadati</taxon>
        <taxon>Bacteroidota</taxon>
        <taxon>Flavobacteriia</taxon>
        <taxon>Flavobacteriales</taxon>
        <taxon>Flavobacteriaceae</taxon>
        <taxon>Psychroflexus</taxon>
    </lineage>
</organism>
<evidence type="ECO:0000256" key="6">
    <source>
        <dbReference type="ARBA" id="ARBA00022723"/>
    </source>
</evidence>
<dbReference type="InterPro" id="IPR050371">
    <property type="entry name" value="Fungal_virulence_M36"/>
</dbReference>
<dbReference type="InterPro" id="IPR027268">
    <property type="entry name" value="Peptidase_M4/M1_CTD_sf"/>
</dbReference>
<keyword evidence="9" id="KW-0862">Zinc</keyword>
<evidence type="ECO:0000256" key="2">
    <source>
        <dbReference type="ARBA" id="ARBA00004613"/>
    </source>
</evidence>
<feature type="domain" description="PA" evidence="13">
    <location>
        <begin position="462"/>
        <end position="536"/>
    </location>
</feature>
<keyword evidence="7 12" id="KW-0732">Signal</keyword>
<dbReference type="InterPro" id="IPR003137">
    <property type="entry name" value="PA_domain"/>
</dbReference>
<dbReference type="Pfam" id="PF02225">
    <property type="entry name" value="PA"/>
    <property type="match status" value="1"/>
</dbReference>
<keyword evidence="16" id="KW-1185">Reference proteome</keyword>
<keyword evidence="4" id="KW-0964">Secreted</keyword>
<comment type="similarity">
    <text evidence="3">Belongs to the peptidase M36 family.</text>
</comment>
<evidence type="ECO:0000313" key="15">
    <source>
        <dbReference type="EMBL" id="MFD0932025.1"/>
    </source>
</evidence>
<dbReference type="Pfam" id="PF02128">
    <property type="entry name" value="Peptidase_M36"/>
    <property type="match status" value="1"/>
</dbReference>
<dbReference type="Gene3D" id="3.50.30.30">
    <property type="match status" value="1"/>
</dbReference>
<dbReference type="InterPro" id="IPR001842">
    <property type="entry name" value="Peptidase_M36"/>
</dbReference>
<sequence length="864" mass="94637">MYSKLFYFLFVSGIFFQLNAQTEVEFIKNYLEQKQSDNYLLLNDFSDLKLNSKHFSKSTDVNHIYVQQTYSGIPIFNAIGNFALRNNEIVYAKYDFEVNIVSKINSQSPSLTPQEALKSASIQLGIGQLGNASILKTNSVNNLILSKSEISIDEIPIKLVYHKSENGLLYLAWDLSIHLIDGSHWWSLRVDALNGRILEKQDWIVNCNFDHSSIINRKLRVPFVAKQSEQGFSESIDSPVYNVFPYPIESPSHGPRSLISNPADTEFSPFGWHDVDGAEGAEYTITRGNNVNAYEDRGNNNAPGYSPDGGAELNFDFPLDFNQPAQLYEDAAITNLFYWNNVVHDMWAHYGFDEASGNFQQTNYTGEGNGNDYVRAEAQDGAGINNANFGTPPDGARPRMQMFLWSAPGPPIEPLTIEAPEALAGGYDGIPAAFGPALTAEPISSEIAIAVDSNPDPDENDICEDLINSDELGQKIVIMRRGSCTFVSKIEKAQAAGAVAVIMVNNVLGNPIAMGGEDTGITIPSIMISLTDGEALIEAIENGDLVRGVLANNGPYQIDGDFDNGIIAHEYGHGVSNRLTGGASAASCLTNEEQMGEGWSDWLGLMMTISQEDLATQGRGIGTFATSQPIEGVGIRPFRYTTDRNLNPATYGLTNNPSLSRPHGIGFVWATMLWDLNWALIERYGFDSDLYNGNGGNNINMQLVIDGMKLQSCSPGFIDGRDAILEADMLANDGANQCLIWEVFASRGLGWGADQGSSFSRSDQVEAFDLPPNDVLSCSLSNDTFGFNTFGIYPNPAKESFSLSLTNGNLANALVNIYDMNGKLILSRTSDNNQKVDIQTLNSGMYIVLVESESKTYTKKLIVE</sequence>
<dbReference type="PANTHER" id="PTHR33478">
    <property type="entry name" value="EXTRACELLULAR METALLOPROTEINASE MEP"/>
    <property type="match status" value="1"/>
</dbReference>
<dbReference type="InterPro" id="IPR026444">
    <property type="entry name" value="Secre_tail"/>
</dbReference>
<feature type="domain" description="Secretion system C-terminal sorting" evidence="14">
    <location>
        <begin position="792"/>
        <end position="863"/>
    </location>
</feature>
<protein>
    <submittedName>
        <fullName evidence="15">T9SS-dependent M36 family metallopeptidase</fullName>
    </submittedName>
</protein>
<evidence type="ECO:0000259" key="13">
    <source>
        <dbReference type="Pfam" id="PF02225"/>
    </source>
</evidence>
<dbReference type="SUPFAM" id="SSF55486">
    <property type="entry name" value="Metalloproteases ('zincins'), catalytic domain"/>
    <property type="match status" value="1"/>
</dbReference>
<evidence type="ECO:0000256" key="12">
    <source>
        <dbReference type="SAM" id="SignalP"/>
    </source>
</evidence>
<name>A0ABW3GQE5_9FLAO</name>
<feature type="signal peptide" evidence="12">
    <location>
        <begin position="1"/>
        <end position="20"/>
    </location>
</feature>
<comment type="subcellular location">
    <subcellularLocation>
        <location evidence="2">Secreted</location>
    </subcellularLocation>
</comment>
<evidence type="ECO:0000256" key="4">
    <source>
        <dbReference type="ARBA" id="ARBA00022525"/>
    </source>
</evidence>
<dbReference type="CDD" id="cd09596">
    <property type="entry name" value="M36"/>
    <property type="match status" value="1"/>
</dbReference>
<evidence type="ECO:0000256" key="11">
    <source>
        <dbReference type="ARBA" id="ARBA00023145"/>
    </source>
</evidence>
<keyword evidence="11" id="KW-0865">Zymogen</keyword>
<evidence type="ECO:0000259" key="14">
    <source>
        <dbReference type="Pfam" id="PF18962"/>
    </source>
</evidence>
<evidence type="ECO:0000256" key="5">
    <source>
        <dbReference type="ARBA" id="ARBA00022670"/>
    </source>
</evidence>
<accession>A0ABW3GQE5</accession>
<comment type="cofactor">
    <cofactor evidence="1">
        <name>Zn(2+)</name>
        <dbReference type="ChEBI" id="CHEBI:29105"/>
    </cofactor>
</comment>
<proteinExistence type="inferred from homology"/>
<keyword evidence="10" id="KW-0482">Metalloprotease</keyword>
<dbReference type="Gene3D" id="3.10.170.10">
    <property type="match status" value="1"/>
</dbReference>
<dbReference type="Proteomes" id="UP001597049">
    <property type="component" value="Unassembled WGS sequence"/>
</dbReference>
<keyword evidence="5" id="KW-0645">Protease</keyword>